<dbReference type="InterPro" id="IPR030492">
    <property type="entry name" value="RHD_CS"/>
</dbReference>
<dbReference type="GO" id="GO:0005737">
    <property type="term" value="C:cytoplasm"/>
    <property type="evidence" value="ECO:0007669"/>
    <property type="project" value="InterPro"/>
</dbReference>
<sequence length="523" mass="59855">MNFRKFLPYVEIIEQPTKTLRFRYECEGRLAGNIPGASSTLENKTCPSIRVSSEEMKNKVVGYKGQAIAVASCVTKDKPYRPHPHNLIGREGCEKGVCTIEITSEDMTVTFANLGIMCVKRNDIKRELKIREEIRVDPFRTGFQFKRDLNSIDLNSVRLCFQVFLEGTQKGKFNVPLTPIVSDPIFDKKIIPDLMICELSHYSASVAGGMHMILLCEKVVKDDIQVRFFEEKNGKVVWEGFGDFHPAHVHKQTAIRFKTSSYHTQEIEEPVSVQIQLKRPSDGALSEPLPFLMLPLSPDNPNSLKRKKRKINNNDVNTELKQKETETEEKSSEVIVPRFECSENEELFPLRALEIISEQPQFNNETIREEISPIENNPTLIQSPRPSPQYPLTNGDAEQVSIDLRPKEQFSYIHDMLQIQPEEHLTLTKVTSESRYEEFHLLENAGEVEETNGINTINMDSLECDFDSNLLKINSEELYNFNIENLSENLSNILSISDIAKLNESLNEEQEQRKDSKKKNNNG</sequence>
<dbReference type="FunFam" id="2.60.40.10:FF:000046">
    <property type="entry name" value="Nuclear factor NF-kappa-B p105 subunit"/>
    <property type="match status" value="1"/>
</dbReference>
<feature type="region of interest" description="Disordered" evidence="1">
    <location>
        <begin position="297"/>
        <end position="328"/>
    </location>
</feature>
<dbReference type="EMBL" id="KZ288223">
    <property type="protein sequence ID" value="PBC31989.1"/>
    <property type="molecule type" value="Genomic_DNA"/>
</dbReference>
<dbReference type="OrthoDB" id="7881762at2759"/>
<dbReference type="InterPro" id="IPR000451">
    <property type="entry name" value="NFkB/Dor"/>
</dbReference>
<dbReference type="GO" id="GO:0007249">
    <property type="term" value="P:canonical NF-kappaB signal transduction"/>
    <property type="evidence" value="ECO:0007669"/>
    <property type="project" value="TreeGrafter"/>
</dbReference>
<protein>
    <submittedName>
        <fullName evidence="3">Embryonic polarity protein dorsal</fullName>
    </submittedName>
</protein>
<accession>A0A2A3ELF4</accession>
<dbReference type="SUPFAM" id="SSF81296">
    <property type="entry name" value="E set domains"/>
    <property type="match status" value="1"/>
</dbReference>
<dbReference type="GO" id="GO:0038061">
    <property type="term" value="P:non-canonical NF-kappaB signal transduction"/>
    <property type="evidence" value="ECO:0007669"/>
    <property type="project" value="TreeGrafter"/>
</dbReference>
<dbReference type="GO" id="GO:0048935">
    <property type="term" value="P:peripheral nervous system neuron development"/>
    <property type="evidence" value="ECO:0007669"/>
    <property type="project" value="UniProtKB-ARBA"/>
</dbReference>
<feature type="compositionally biased region" description="Basic and acidic residues" evidence="1">
    <location>
        <begin position="318"/>
        <end position="328"/>
    </location>
</feature>
<dbReference type="PANTHER" id="PTHR24169:SF25">
    <property type="entry name" value="DORSAL-RELATED IMMUNITY FACTOR DIF-RELATED"/>
    <property type="match status" value="1"/>
</dbReference>
<dbReference type="SUPFAM" id="SSF49417">
    <property type="entry name" value="p53-like transcription factors"/>
    <property type="match status" value="1"/>
</dbReference>
<dbReference type="GO" id="GO:0033554">
    <property type="term" value="P:cellular response to stress"/>
    <property type="evidence" value="ECO:0007669"/>
    <property type="project" value="TreeGrafter"/>
</dbReference>
<dbReference type="GO" id="GO:0005654">
    <property type="term" value="C:nucleoplasm"/>
    <property type="evidence" value="ECO:0007669"/>
    <property type="project" value="UniProtKB-ARBA"/>
</dbReference>
<dbReference type="PROSITE" id="PS50254">
    <property type="entry name" value="REL_2"/>
    <property type="match status" value="1"/>
</dbReference>
<dbReference type="AlphaFoldDB" id="A0A2A3ELF4"/>
<dbReference type="Gene3D" id="2.60.40.340">
    <property type="entry name" value="Rel homology domain (RHD), DNA-binding domain"/>
    <property type="match status" value="1"/>
</dbReference>
<dbReference type="PANTHER" id="PTHR24169">
    <property type="entry name" value="NUCLEAR FACTOR NF-KAPPA-B PROTEIN"/>
    <property type="match status" value="1"/>
</dbReference>
<dbReference type="Pfam" id="PF00554">
    <property type="entry name" value="RHD_DNA_bind"/>
    <property type="match status" value="1"/>
</dbReference>
<organism evidence="3 4">
    <name type="scientific">Apis cerana cerana</name>
    <name type="common">Oriental honeybee</name>
    <dbReference type="NCBI Taxonomy" id="94128"/>
    <lineage>
        <taxon>Eukaryota</taxon>
        <taxon>Metazoa</taxon>
        <taxon>Ecdysozoa</taxon>
        <taxon>Arthropoda</taxon>
        <taxon>Hexapoda</taxon>
        <taxon>Insecta</taxon>
        <taxon>Pterygota</taxon>
        <taxon>Neoptera</taxon>
        <taxon>Endopterygota</taxon>
        <taxon>Hymenoptera</taxon>
        <taxon>Apocrita</taxon>
        <taxon>Aculeata</taxon>
        <taxon>Apoidea</taxon>
        <taxon>Anthophila</taxon>
        <taxon>Apidae</taxon>
        <taxon>Apis</taxon>
    </lineage>
</organism>
<dbReference type="InterPro" id="IPR008967">
    <property type="entry name" value="p53-like_TF_DNA-bd_sf"/>
</dbReference>
<dbReference type="GO" id="GO:0034097">
    <property type="term" value="P:response to cytokine"/>
    <property type="evidence" value="ECO:0007669"/>
    <property type="project" value="TreeGrafter"/>
</dbReference>
<name>A0A2A3ELF4_APICC</name>
<dbReference type="PROSITE" id="PS01204">
    <property type="entry name" value="REL_1"/>
    <property type="match status" value="1"/>
</dbReference>
<dbReference type="InterPro" id="IPR002909">
    <property type="entry name" value="IPT_dom"/>
</dbReference>
<dbReference type="GO" id="GO:0045087">
    <property type="term" value="P:innate immune response"/>
    <property type="evidence" value="ECO:0007669"/>
    <property type="project" value="TreeGrafter"/>
</dbReference>
<dbReference type="SMART" id="SM00429">
    <property type="entry name" value="IPT"/>
    <property type="match status" value="1"/>
</dbReference>
<dbReference type="Gene3D" id="2.60.40.10">
    <property type="entry name" value="Immunoglobulins"/>
    <property type="match status" value="1"/>
</dbReference>
<dbReference type="GO" id="GO:0001228">
    <property type="term" value="F:DNA-binding transcription activator activity, RNA polymerase II-specific"/>
    <property type="evidence" value="ECO:0007669"/>
    <property type="project" value="UniProtKB-ARBA"/>
</dbReference>
<evidence type="ECO:0000256" key="1">
    <source>
        <dbReference type="SAM" id="MobiDB-lite"/>
    </source>
</evidence>
<dbReference type="GO" id="GO:0035206">
    <property type="term" value="P:regulation of hemocyte proliferation"/>
    <property type="evidence" value="ECO:0007669"/>
    <property type="project" value="UniProtKB-ARBA"/>
</dbReference>
<dbReference type="Proteomes" id="UP000242457">
    <property type="component" value="Unassembled WGS sequence"/>
</dbReference>
<dbReference type="InterPro" id="IPR037059">
    <property type="entry name" value="RHD_DNA_bind_dom_sf"/>
</dbReference>
<dbReference type="InterPro" id="IPR032397">
    <property type="entry name" value="RHD_dimer"/>
</dbReference>
<feature type="domain" description="RHD" evidence="2">
    <location>
        <begin position="5"/>
        <end position="192"/>
    </location>
</feature>
<dbReference type="InterPro" id="IPR011539">
    <property type="entry name" value="RHD_DNA_bind_dom"/>
</dbReference>
<dbReference type="GO" id="GO:0008063">
    <property type="term" value="P:Toll signaling pathway"/>
    <property type="evidence" value="ECO:0007669"/>
    <property type="project" value="UniProtKB-ARBA"/>
</dbReference>
<evidence type="ECO:0000259" key="2">
    <source>
        <dbReference type="PROSITE" id="PS50254"/>
    </source>
</evidence>
<dbReference type="InterPro" id="IPR014756">
    <property type="entry name" value="Ig_E-set"/>
</dbReference>
<reference evidence="3 4" key="1">
    <citation type="submission" date="2014-07" db="EMBL/GenBank/DDBJ databases">
        <title>Genomic and transcriptomic analysis on Apis cerana provide comprehensive insights into honey bee biology.</title>
        <authorList>
            <person name="Diao Q."/>
            <person name="Sun L."/>
            <person name="Zheng H."/>
            <person name="Zheng H."/>
            <person name="Xu S."/>
            <person name="Wang S."/>
            <person name="Zeng Z."/>
            <person name="Hu F."/>
            <person name="Su S."/>
            <person name="Wu J."/>
        </authorList>
    </citation>
    <scope>NUCLEOTIDE SEQUENCE [LARGE SCALE GENOMIC DNA]</scope>
    <source>
        <tissue evidence="3">Pupae without intestine</tissue>
    </source>
</reference>
<dbReference type="Pfam" id="PF16179">
    <property type="entry name" value="RHD_dimer"/>
    <property type="match status" value="1"/>
</dbReference>
<keyword evidence="4" id="KW-1185">Reference proteome</keyword>
<proteinExistence type="predicted"/>
<evidence type="ECO:0000313" key="4">
    <source>
        <dbReference type="Proteomes" id="UP000242457"/>
    </source>
</evidence>
<dbReference type="GO" id="GO:0000978">
    <property type="term" value="F:RNA polymerase II cis-regulatory region sequence-specific DNA binding"/>
    <property type="evidence" value="ECO:0007669"/>
    <property type="project" value="TreeGrafter"/>
</dbReference>
<gene>
    <name evidence="3" type="ORF">APICC_02118</name>
</gene>
<dbReference type="PRINTS" id="PR00057">
    <property type="entry name" value="NFKBTNSCPFCT"/>
</dbReference>
<dbReference type="InterPro" id="IPR013783">
    <property type="entry name" value="Ig-like_fold"/>
</dbReference>
<evidence type="ECO:0000313" key="3">
    <source>
        <dbReference type="EMBL" id="PBC31989.1"/>
    </source>
</evidence>
<dbReference type="STRING" id="94128.A0A2A3ELF4"/>
<dbReference type="GO" id="GO:0002225">
    <property type="term" value="P:positive regulation of antimicrobial peptide production"/>
    <property type="evidence" value="ECO:0007669"/>
    <property type="project" value="UniProtKB-ARBA"/>
</dbReference>